<evidence type="ECO:0000256" key="6">
    <source>
        <dbReference type="SAM" id="MobiDB-lite"/>
    </source>
</evidence>
<feature type="binding site" evidence="5">
    <location>
        <position position="18"/>
    </location>
    <ligand>
        <name>Zn(2+)</name>
        <dbReference type="ChEBI" id="CHEBI:29105"/>
    </ligand>
</feature>
<evidence type="ECO:0000256" key="2">
    <source>
        <dbReference type="ARBA" id="ARBA00022737"/>
    </source>
</evidence>
<dbReference type="STRING" id="39966.A0A369J9R9"/>
<comment type="subcellular location">
    <subcellularLocation>
        <location evidence="1">Golgi apparatus membrane</location>
    </subcellularLocation>
</comment>
<dbReference type="Proteomes" id="UP000076154">
    <property type="component" value="Unassembled WGS sequence"/>
</dbReference>
<evidence type="ECO:0000256" key="4">
    <source>
        <dbReference type="ARBA" id="ARBA00023136"/>
    </source>
</evidence>
<keyword evidence="4" id="KW-0472">Membrane</keyword>
<keyword evidence="9" id="KW-1185">Reference proteome</keyword>
<comment type="caution">
    <text evidence="8">The sequence shown here is derived from an EMBL/GenBank/DDBJ whole genome shotgun (WGS) entry which is preliminary data.</text>
</comment>
<keyword evidence="2" id="KW-0677">Repeat</keyword>
<dbReference type="FunFam" id="2.30.42.10:FF:000026">
    <property type="entry name" value="Golgi reassembly stacking protein 2"/>
    <property type="match status" value="1"/>
</dbReference>
<keyword evidence="5" id="KW-0479">Metal-binding</keyword>
<dbReference type="Pfam" id="PF04495">
    <property type="entry name" value="GRASP55_65"/>
    <property type="match status" value="2"/>
</dbReference>
<dbReference type="PANTHER" id="PTHR12893:SF0">
    <property type="entry name" value="GRASP65"/>
    <property type="match status" value="1"/>
</dbReference>
<dbReference type="InterPro" id="IPR024958">
    <property type="entry name" value="GRASP_PDZ"/>
</dbReference>
<name>A0A369J9R9_HYPMA</name>
<feature type="domain" description="PDZ GRASP-type" evidence="7">
    <location>
        <begin position="15"/>
        <end position="109"/>
    </location>
</feature>
<dbReference type="InterPro" id="IPR007583">
    <property type="entry name" value="GRASP55_65"/>
</dbReference>
<keyword evidence="3" id="KW-0333">Golgi apparatus</keyword>
<accession>A0A369J9R9</accession>
<dbReference type="InterPro" id="IPR036034">
    <property type="entry name" value="PDZ_sf"/>
</dbReference>
<feature type="binding site" evidence="5">
    <location>
        <position position="122"/>
    </location>
    <ligand>
        <name>Zn(2+)</name>
        <dbReference type="ChEBI" id="CHEBI:29105"/>
    </ligand>
</feature>
<proteinExistence type="predicted"/>
<dbReference type="GO" id="GO:0007030">
    <property type="term" value="P:Golgi organization"/>
    <property type="evidence" value="ECO:0007669"/>
    <property type="project" value="TreeGrafter"/>
</dbReference>
<dbReference type="Gene3D" id="2.30.42.10">
    <property type="match status" value="2"/>
</dbReference>
<dbReference type="AlphaFoldDB" id="A0A369J9R9"/>
<dbReference type="EMBL" id="LUEZ02000107">
    <property type="protein sequence ID" value="RDB17960.1"/>
    <property type="molecule type" value="Genomic_DNA"/>
</dbReference>
<evidence type="ECO:0000256" key="1">
    <source>
        <dbReference type="ARBA" id="ARBA00004394"/>
    </source>
</evidence>
<dbReference type="PROSITE" id="PS51865">
    <property type="entry name" value="PDZ_GRASP"/>
    <property type="match status" value="2"/>
</dbReference>
<dbReference type="SUPFAM" id="SSF50156">
    <property type="entry name" value="PDZ domain-like"/>
    <property type="match status" value="1"/>
</dbReference>
<dbReference type="InParanoid" id="A0A369J9R9"/>
<feature type="domain" description="PDZ GRASP-type" evidence="7">
    <location>
        <begin position="130"/>
        <end position="219"/>
    </location>
</feature>
<feature type="compositionally biased region" description="Polar residues" evidence="6">
    <location>
        <begin position="420"/>
        <end position="434"/>
    </location>
</feature>
<evidence type="ECO:0000313" key="9">
    <source>
        <dbReference type="Proteomes" id="UP000076154"/>
    </source>
</evidence>
<evidence type="ECO:0000259" key="7">
    <source>
        <dbReference type="PROSITE" id="PS51865"/>
    </source>
</evidence>
<feature type="compositionally biased region" description="Polar residues" evidence="6">
    <location>
        <begin position="367"/>
        <end position="387"/>
    </location>
</feature>
<feature type="region of interest" description="Disordered" evidence="6">
    <location>
        <begin position="290"/>
        <end position="434"/>
    </location>
</feature>
<evidence type="ECO:0000256" key="3">
    <source>
        <dbReference type="ARBA" id="ARBA00023034"/>
    </source>
</evidence>
<feature type="compositionally biased region" description="Basic and acidic residues" evidence="6">
    <location>
        <begin position="303"/>
        <end position="341"/>
    </location>
</feature>
<evidence type="ECO:0000256" key="5">
    <source>
        <dbReference type="PIRSR" id="PIRSR607583-1"/>
    </source>
</evidence>
<organism evidence="8 9">
    <name type="scientific">Hypsizygus marmoreus</name>
    <name type="common">White beech mushroom</name>
    <name type="synonym">Agaricus marmoreus</name>
    <dbReference type="NCBI Taxonomy" id="39966"/>
    <lineage>
        <taxon>Eukaryota</taxon>
        <taxon>Fungi</taxon>
        <taxon>Dikarya</taxon>
        <taxon>Basidiomycota</taxon>
        <taxon>Agaricomycotina</taxon>
        <taxon>Agaricomycetes</taxon>
        <taxon>Agaricomycetidae</taxon>
        <taxon>Agaricales</taxon>
        <taxon>Tricholomatineae</taxon>
        <taxon>Lyophyllaceae</taxon>
        <taxon>Hypsizygus</taxon>
    </lineage>
</organism>
<dbReference type="OrthoDB" id="3318at2759"/>
<reference evidence="8" key="1">
    <citation type="submission" date="2018-04" db="EMBL/GenBank/DDBJ databases">
        <title>Whole genome sequencing of Hypsizygus marmoreus.</title>
        <authorList>
            <person name="Choi I.-G."/>
            <person name="Min B."/>
            <person name="Kim J.-G."/>
            <person name="Kim S."/>
            <person name="Oh Y.-L."/>
            <person name="Kong W.-S."/>
            <person name="Park H."/>
            <person name="Jeong J."/>
            <person name="Song E.-S."/>
        </authorList>
    </citation>
    <scope>NUCLEOTIDE SEQUENCE [LARGE SCALE GENOMIC DNA]</scope>
    <source>
        <strain evidence="8">51987-8</strain>
    </source>
</reference>
<feature type="compositionally biased region" description="Polar residues" evidence="6">
    <location>
        <begin position="290"/>
        <end position="301"/>
    </location>
</feature>
<keyword evidence="5" id="KW-0862">Zinc</keyword>
<dbReference type="GO" id="GO:0000139">
    <property type="term" value="C:Golgi membrane"/>
    <property type="evidence" value="ECO:0007669"/>
    <property type="project" value="UniProtKB-SubCell"/>
</dbReference>
<dbReference type="GO" id="GO:0046872">
    <property type="term" value="F:metal ion binding"/>
    <property type="evidence" value="ECO:0007669"/>
    <property type="project" value="UniProtKB-KW"/>
</dbReference>
<sequence>MGAGQSTSQIHPPSRALHVLRVTPSSPASRTTIEPFFDFVVGFEGDLLADQNSIDASQLERIVEEHEGRTLNLLVWNSKSQQTRVVPITPSRAWSQTSDVSMPQSSGTIPQPSLLGLSMRMCEPQTAAENVWHVLDVIEGSPAESAGLVPMGDWILGWSGGVLGAENDFYDLVEAHVDKPLRVYVYSYDFDALREVVLIPNRHWGGEGLLGCVFGFGLLHRIPPQPDDRLPGTTPIELREAAEEYEEQELFVPADVHSEQQFSPEQVAEWRRKEQEQWQRDTAATRTMYNHPQHQSQSSIGHTLDHEHDFDHDHTHGHDHDYDHGHEHEHHDHYHSHDHSGHSSTSHLGNQGYLPRPHLAFDDSRTPTRTSAGQLMNGTTLAQNLSRGLSAGADKATPEFEGNGSDGNEDEDGYDGETSVAGTETSRGSLTSVD</sequence>
<dbReference type="PANTHER" id="PTHR12893">
    <property type="entry name" value="GOLGI REASSEMBLY STACKING PROTEIN GRASP"/>
    <property type="match status" value="1"/>
</dbReference>
<evidence type="ECO:0000313" key="8">
    <source>
        <dbReference type="EMBL" id="RDB17960.1"/>
    </source>
</evidence>
<protein>
    <submittedName>
        <fullName evidence="8">Golgi reassembly-stacking protein 2</fullName>
    </submittedName>
</protein>
<gene>
    <name evidence="8" type="primary">Gorasp2</name>
    <name evidence="8" type="ORF">Hypma_000940</name>
</gene>